<sequence length="137" mass="15309">MVFLEKNGLTVPIFISLRKKVGFVYYQAEDVAQALKNTHYSVVAKENKKAVGMARVVGDTKIAFFIKDVVVDPAHQGQGIGDLIMNDVMNYIKSVCAQGAYVGLMSTPDREAFYEKYGFIVRPNKDFGSGMVQYIQR</sequence>
<dbReference type="PANTHER" id="PTHR43233">
    <property type="entry name" value="FAMILY N-ACETYLTRANSFERASE, PUTATIVE (AFU_ORTHOLOGUE AFUA_6G03350)-RELATED"/>
    <property type="match status" value="1"/>
</dbReference>
<accession>A0ABN0NXJ3</accession>
<dbReference type="EMBL" id="AWVH01000039">
    <property type="protein sequence ID" value="ERJ92104.1"/>
    <property type="molecule type" value="Genomic_DNA"/>
</dbReference>
<dbReference type="RefSeq" id="WP_021687963.1">
    <property type="nucleotide sequence ID" value="NZ_KI260569.1"/>
</dbReference>
<evidence type="ECO:0000313" key="2">
    <source>
        <dbReference type="EMBL" id="ERJ92104.1"/>
    </source>
</evidence>
<evidence type="ECO:0000313" key="3">
    <source>
        <dbReference type="Proteomes" id="UP000016649"/>
    </source>
</evidence>
<feature type="domain" description="N-acetyltransferase" evidence="1">
    <location>
        <begin position="1"/>
        <end position="137"/>
    </location>
</feature>
<dbReference type="PANTHER" id="PTHR43233:SF1">
    <property type="entry name" value="FAMILY N-ACETYLTRANSFERASE, PUTATIVE (AFU_ORTHOLOGUE AFUA_6G03350)-RELATED"/>
    <property type="match status" value="1"/>
</dbReference>
<gene>
    <name evidence="2" type="ORF">HMPREF9193_01765</name>
</gene>
<dbReference type="PROSITE" id="PS51186">
    <property type="entry name" value="GNAT"/>
    <property type="match status" value="1"/>
</dbReference>
<dbReference type="InterPro" id="IPR053144">
    <property type="entry name" value="Acetyltransferase_Butenolide"/>
</dbReference>
<proteinExistence type="predicted"/>
<dbReference type="Gene3D" id="3.40.630.30">
    <property type="match status" value="1"/>
</dbReference>
<evidence type="ECO:0000259" key="1">
    <source>
        <dbReference type="PROSITE" id="PS51186"/>
    </source>
</evidence>
<comment type="caution">
    <text evidence="2">The sequence shown here is derived from an EMBL/GenBank/DDBJ whole genome shotgun (WGS) entry which is preliminary data.</text>
</comment>
<organism evidence="2 3">
    <name type="scientific">Treponema lecithinolyticum ATCC 700332</name>
    <dbReference type="NCBI Taxonomy" id="1321815"/>
    <lineage>
        <taxon>Bacteria</taxon>
        <taxon>Pseudomonadati</taxon>
        <taxon>Spirochaetota</taxon>
        <taxon>Spirochaetia</taxon>
        <taxon>Spirochaetales</taxon>
        <taxon>Treponemataceae</taxon>
        <taxon>Treponema</taxon>
    </lineage>
</organism>
<dbReference type="Pfam" id="PF13508">
    <property type="entry name" value="Acetyltransf_7"/>
    <property type="match status" value="1"/>
</dbReference>
<dbReference type="InterPro" id="IPR016181">
    <property type="entry name" value="Acyl_CoA_acyltransferase"/>
</dbReference>
<dbReference type="InterPro" id="IPR000182">
    <property type="entry name" value="GNAT_dom"/>
</dbReference>
<keyword evidence="3" id="KW-1185">Reference proteome</keyword>
<protein>
    <submittedName>
        <fullName evidence="2">Acetyltransferase, GNAT family</fullName>
    </submittedName>
</protein>
<reference evidence="2 3" key="1">
    <citation type="submission" date="2013-08" db="EMBL/GenBank/DDBJ databases">
        <authorList>
            <person name="Weinstock G."/>
            <person name="Sodergren E."/>
            <person name="Wylie T."/>
            <person name="Fulton L."/>
            <person name="Fulton R."/>
            <person name="Fronick C."/>
            <person name="O'Laughlin M."/>
            <person name="Godfrey J."/>
            <person name="Miner T."/>
            <person name="Herter B."/>
            <person name="Appelbaum E."/>
            <person name="Cordes M."/>
            <person name="Lek S."/>
            <person name="Wollam A."/>
            <person name="Pepin K.H."/>
            <person name="Palsikar V.B."/>
            <person name="Mitreva M."/>
            <person name="Wilson R.K."/>
        </authorList>
    </citation>
    <scope>NUCLEOTIDE SEQUENCE [LARGE SCALE GENOMIC DNA]</scope>
    <source>
        <strain evidence="2 3">ATCC 700332</strain>
    </source>
</reference>
<name>A0ABN0NXJ3_TRELE</name>
<dbReference type="SUPFAM" id="SSF55729">
    <property type="entry name" value="Acyl-CoA N-acyltransferases (Nat)"/>
    <property type="match status" value="1"/>
</dbReference>
<dbReference type="CDD" id="cd04301">
    <property type="entry name" value="NAT_SF"/>
    <property type="match status" value="1"/>
</dbReference>
<dbReference type="Proteomes" id="UP000016649">
    <property type="component" value="Unassembled WGS sequence"/>
</dbReference>